<dbReference type="InterPro" id="IPR035965">
    <property type="entry name" value="PAS-like_dom_sf"/>
</dbReference>
<dbReference type="SUPFAM" id="SSF141868">
    <property type="entry name" value="EAL domain-like"/>
    <property type="match status" value="1"/>
</dbReference>
<dbReference type="AlphaFoldDB" id="A0A401JCT5"/>
<comment type="caution">
    <text evidence="5">The sequence shown here is derived from an EMBL/GenBank/DDBJ whole genome shotgun (WGS) entry which is preliminary data.</text>
</comment>
<dbReference type="Pfam" id="PF00563">
    <property type="entry name" value="EAL"/>
    <property type="match status" value="1"/>
</dbReference>
<dbReference type="InterPro" id="IPR035919">
    <property type="entry name" value="EAL_sf"/>
</dbReference>
<accession>A0A401JCT5</accession>
<dbReference type="InterPro" id="IPR001633">
    <property type="entry name" value="EAL_dom"/>
</dbReference>
<dbReference type="NCBIfam" id="TIGR00229">
    <property type="entry name" value="sensory_box"/>
    <property type="match status" value="2"/>
</dbReference>
<dbReference type="Pfam" id="PF08447">
    <property type="entry name" value="PAS_3"/>
    <property type="match status" value="1"/>
</dbReference>
<dbReference type="InterPro" id="IPR029787">
    <property type="entry name" value="Nucleotide_cyclase"/>
</dbReference>
<dbReference type="Gene3D" id="3.30.70.270">
    <property type="match status" value="1"/>
</dbReference>
<feature type="domain" description="EAL" evidence="3">
    <location>
        <begin position="793"/>
        <end position="1048"/>
    </location>
</feature>
<feature type="domain" description="GGDEF" evidence="4">
    <location>
        <begin position="651"/>
        <end position="784"/>
    </location>
</feature>
<dbReference type="InterPro" id="IPR000700">
    <property type="entry name" value="PAS-assoc_C"/>
</dbReference>
<evidence type="ECO:0000313" key="6">
    <source>
        <dbReference type="Proteomes" id="UP000286806"/>
    </source>
</evidence>
<sequence length="1049" mass="117919">MEVMHESKFFTNDIAAQARIERLMQLYKALSEVNQAIVRVRDESDLFPLVCRVAVDMGGMRMSWIGQQNETGDLIKSVASYGSGAEYLNGIVISTKEDMPEGRGPFAIAFRENRNVVLTDFQTNEITAPWHARAYKYGWKSGGFFPITRAGKPIAVLAVYHQNAQAFDQETVTLFGEMVCDISFALDNFDREKQRSEAVQALYQSEQHFRAYFERSMVGMAATSPETGWLEVNDAMCAMLGYSREELLCLNWSDLTHPDDLPANLILLDRLRSGESDEHTIDNRFLRKDGSIIHTHRAARAVRKADGSLDYVIALVEDITARKQMENHERLRNRALELLAKGAPLADILNTVVSGVEADDPTMICSILVLDDLGKYLMTGAAPSLPDYFNTAMNGIEIGPGAASCGTTVYTGSRVIVEDIQTHPYWKSFKELAAKAGLVSSWSQAIRSASGKVLGTFSIYHRTKCAPTDSDIELIENAANLAGIAIDRKHFEDEQQLASLVYQNSAEAMMIADAKNRIIAINPAFSQVTGYNFEEVRGKNAKILSSGRHNEAFYQEMWHSINTSGYWQGEIWDQRKNGEVFPEWLTINAIRNKDGSVYRYVAISSDISERKQNEELIWKQANYDSLTDLPNRRMFRERLEQEIKTAHRADFLLALLFIDLDLFKEVNDTLGHDIGDMLLKAAARRINECVRESDTVARLGGDEFMVILSQLPDTSPIENIAQNIIQKLSEPYILGSEIVYVSASLGITIYPFDAEEAEQLVRNADQAMYVAKYEGRNRFSYFTHSLQEAAQTRLKLIKDLRVALAANQFRVFFQPILDLSTGCIHKAEALLRWEHPQRGMISPMEFIPLAEETGLIIEIGNWVFRESALWAKRWAVQGREDFQVSVNVSPVQFRDEGNHIDTWLTYLQTLELSGKNIVVEITEGLLLHADSGVIDKLLKFRDADIQVAIDDFGTGYSSLSYLKKFHIDYLKIDQSFIHNLETDPSDMALSEAIIVMAHKLGLQVIAEGVETAGHRQLLAAAGCDYAQGYLFSMPVPPEELETLLHSGFA</sequence>
<dbReference type="PANTHER" id="PTHR44757:SF2">
    <property type="entry name" value="BIOFILM ARCHITECTURE MAINTENANCE PROTEIN MBAA"/>
    <property type="match status" value="1"/>
</dbReference>
<dbReference type="SUPFAM" id="SSF55073">
    <property type="entry name" value="Nucleotide cyclase"/>
    <property type="match status" value="1"/>
</dbReference>
<dbReference type="Gene3D" id="3.30.450.20">
    <property type="entry name" value="PAS domain"/>
    <property type="match status" value="2"/>
</dbReference>
<dbReference type="InterPro" id="IPR029016">
    <property type="entry name" value="GAF-like_dom_sf"/>
</dbReference>
<dbReference type="SUPFAM" id="SSF55785">
    <property type="entry name" value="PYP-like sensor domain (PAS domain)"/>
    <property type="match status" value="2"/>
</dbReference>
<evidence type="ECO:0000259" key="4">
    <source>
        <dbReference type="PROSITE" id="PS50887"/>
    </source>
</evidence>
<dbReference type="Pfam" id="PF13426">
    <property type="entry name" value="PAS_9"/>
    <property type="match status" value="1"/>
</dbReference>
<dbReference type="SMART" id="SM00267">
    <property type="entry name" value="GGDEF"/>
    <property type="match status" value="1"/>
</dbReference>
<dbReference type="SUPFAM" id="SSF55781">
    <property type="entry name" value="GAF domain-like"/>
    <property type="match status" value="2"/>
</dbReference>
<dbReference type="CDD" id="cd01949">
    <property type="entry name" value="GGDEF"/>
    <property type="match status" value="1"/>
</dbReference>
<feature type="domain" description="PAS" evidence="1">
    <location>
        <begin position="493"/>
        <end position="540"/>
    </location>
</feature>
<dbReference type="Proteomes" id="UP000286806">
    <property type="component" value="Unassembled WGS sequence"/>
</dbReference>
<evidence type="ECO:0000259" key="3">
    <source>
        <dbReference type="PROSITE" id="PS50883"/>
    </source>
</evidence>
<evidence type="ECO:0000259" key="1">
    <source>
        <dbReference type="PROSITE" id="PS50112"/>
    </source>
</evidence>
<feature type="domain" description="PAC" evidence="2">
    <location>
        <begin position="567"/>
        <end position="619"/>
    </location>
</feature>
<feature type="domain" description="PAS" evidence="1">
    <location>
        <begin position="205"/>
        <end position="275"/>
    </location>
</feature>
<keyword evidence="6" id="KW-1185">Reference proteome</keyword>
<dbReference type="EMBL" id="BGOW01000011">
    <property type="protein sequence ID" value="GBL45453.1"/>
    <property type="molecule type" value="Genomic_DNA"/>
</dbReference>
<name>A0A401JCT5_9PROT</name>
<feature type="domain" description="PAC" evidence="2">
    <location>
        <begin position="279"/>
        <end position="331"/>
    </location>
</feature>
<protein>
    <submittedName>
        <fullName evidence="5">Diguanylate cyclase/phosphodiesterase</fullName>
    </submittedName>
</protein>
<dbReference type="SMART" id="SM00091">
    <property type="entry name" value="PAS"/>
    <property type="match status" value="2"/>
</dbReference>
<dbReference type="SMART" id="SM00065">
    <property type="entry name" value="GAF"/>
    <property type="match status" value="1"/>
</dbReference>
<dbReference type="SMART" id="SM00052">
    <property type="entry name" value="EAL"/>
    <property type="match status" value="1"/>
</dbReference>
<dbReference type="PROSITE" id="PS50113">
    <property type="entry name" value="PAC"/>
    <property type="match status" value="2"/>
</dbReference>
<dbReference type="Pfam" id="PF13185">
    <property type="entry name" value="GAF_2"/>
    <property type="match status" value="2"/>
</dbReference>
<dbReference type="Pfam" id="PF00990">
    <property type="entry name" value="GGDEF"/>
    <property type="match status" value="1"/>
</dbReference>
<dbReference type="InterPro" id="IPR000160">
    <property type="entry name" value="GGDEF_dom"/>
</dbReference>
<organism evidence="5 6">
    <name type="scientific">Sulfuriferula multivorans</name>
    <dbReference type="NCBI Taxonomy" id="1559896"/>
    <lineage>
        <taxon>Bacteria</taxon>
        <taxon>Pseudomonadati</taxon>
        <taxon>Pseudomonadota</taxon>
        <taxon>Betaproteobacteria</taxon>
        <taxon>Nitrosomonadales</taxon>
        <taxon>Sulfuricellaceae</taxon>
        <taxon>Sulfuriferula</taxon>
    </lineage>
</organism>
<dbReference type="InterPro" id="IPR043128">
    <property type="entry name" value="Rev_trsase/Diguanyl_cyclase"/>
</dbReference>
<dbReference type="InterPro" id="IPR052155">
    <property type="entry name" value="Biofilm_reg_signaling"/>
</dbReference>
<dbReference type="SMART" id="SM00086">
    <property type="entry name" value="PAC"/>
    <property type="match status" value="2"/>
</dbReference>
<dbReference type="InterPro" id="IPR000014">
    <property type="entry name" value="PAS"/>
</dbReference>
<dbReference type="InterPro" id="IPR013655">
    <property type="entry name" value="PAS_fold_3"/>
</dbReference>
<dbReference type="Gene3D" id="3.20.20.450">
    <property type="entry name" value="EAL domain"/>
    <property type="match status" value="1"/>
</dbReference>
<dbReference type="CDD" id="cd00130">
    <property type="entry name" value="PAS"/>
    <property type="match status" value="2"/>
</dbReference>
<dbReference type="CDD" id="cd01948">
    <property type="entry name" value="EAL"/>
    <property type="match status" value="1"/>
</dbReference>
<dbReference type="InterPro" id="IPR001610">
    <property type="entry name" value="PAC"/>
</dbReference>
<dbReference type="PROSITE" id="PS50112">
    <property type="entry name" value="PAS"/>
    <property type="match status" value="2"/>
</dbReference>
<reference evidence="5 6" key="1">
    <citation type="journal article" date="2019" name="Front. Microbiol.">
        <title>Genomes of Neutrophilic Sulfur-Oxidizing Chemolithoautotrophs Representing 9 Proteobacterial Species From 8 Genera.</title>
        <authorList>
            <person name="Watanabe T."/>
            <person name="Kojima H."/>
            <person name="Umezawa K."/>
            <person name="Hori C."/>
            <person name="Takasuka T.E."/>
            <person name="Kato Y."/>
            <person name="Fukui M."/>
        </authorList>
    </citation>
    <scope>NUCLEOTIDE SEQUENCE [LARGE SCALE GENOMIC DNA]</scope>
    <source>
        <strain evidence="5 6">TTN</strain>
    </source>
</reference>
<dbReference type="GO" id="GO:0003824">
    <property type="term" value="F:catalytic activity"/>
    <property type="evidence" value="ECO:0007669"/>
    <property type="project" value="UniProtKB-ARBA"/>
</dbReference>
<gene>
    <name evidence="5" type="ORF">SFMTTN_1260</name>
</gene>
<evidence type="ECO:0000313" key="5">
    <source>
        <dbReference type="EMBL" id="GBL45453.1"/>
    </source>
</evidence>
<dbReference type="Gene3D" id="3.30.450.40">
    <property type="match status" value="2"/>
</dbReference>
<dbReference type="PROSITE" id="PS50887">
    <property type="entry name" value="GGDEF"/>
    <property type="match status" value="1"/>
</dbReference>
<dbReference type="NCBIfam" id="TIGR00254">
    <property type="entry name" value="GGDEF"/>
    <property type="match status" value="1"/>
</dbReference>
<dbReference type="FunFam" id="3.30.70.270:FF:000001">
    <property type="entry name" value="Diguanylate cyclase domain protein"/>
    <property type="match status" value="1"/>
</dbReference>
<proteinExistence type="predicted"/>
<dbReference type="InterPro" id="IPR003018">
    <property type="entry name" value="GAF"/>
</dbReference>
<evidence type="ECO:0000259" key="2">
    <source>
        <dbReference type="PROSITE" id="PS50113"/>
    </source>
</evidence>
<dbReference type="PANTHER" id="PTHR44757">
    <property type="entry name" value="DIGUANYLATE CYCLASE DGCP"/>
    <property type="match status" value="1"/>
</dbReference>
<dbReference type="PROSITE" id="PS50883">
    <property type="entry name" value="EAL"/>
    <property type="match status" value="1"/>
</dbReference>